<name>A0A6S7GEI9_PARCT</name>
<accession>A0A6S7GEI9</accession>
<dbReference type="Pfam" id="PF20478">
    <property type="entry name" value="P2RX7_C"/>
    <property type="match status" value="1"/>
</dbReference>
<dbReference type="InterPro" id="IPR046815">
    <property type="entry name" value="P2RX7_C"/>
</dbReference>
<feature type="domain" description="P2X purinoreceptor 7 intracellular" evidence="2">
    <location>
        <begin position="167"/>
        <end position="224"/>
    </location>
</feature>
<feature type="compositionally biased region" description="Low complexity" evidence="1">
    <location>
        <begin position="76"/>
        <end position="93"/>
    </location>
</feature>
<organism evidence="3 4">
    <name type="scientific">Paramuricea clavata</name>
    <name type="common">Red gorgonian</name>
    <name type="synonym">Violescent sea-whip</name>
    <dbReference type="NCBI Taxonomy" id="317549"/>
    <lineage>
        <taxon>Eukaryota</taxon>
        <taxon>Metazoa</taxon>
        <taxon>Cnidaria</taxon>
        <taxon>Anthozoa</taxon>
        <taxon>Octocorallia</taxon>
        <taxon>Malacalcyonacea</taxon>
        <taxon>Plexauridae</taxon>
        <taxon>Paramuricea</taxon>
    </lineage>
</organism>
<evidence type="ECO:0000259" key="2">
    <source>
        <dbReference type="Pfam" id="PF20478"/>
    </source>
</evidence>
<evidence type="ECO:0000256" key="1">
    <source>
        <dbReference type="SAM" id="MobiDB-lite"/>
    </source>
</evidence>
<evidence type="ECO:0000313" key="3">
    <source>
        <dbReference type="EMBL" id="CAB3991834.1"/>
    </source>
</evidence>
<proteinExistence type="predicted"/>
<dbReference type="PANTHER" id="PTHR36981">
    <property type="entry name" value="ZGC:195170"/>
    <property type="match status" value="1"/>
</dbReference>
<sequence>MNFPDISLWYSPAAVSACDFLYPYSSSSESSSLPPGLFATSVRVDSGASDESFQPPQRKRSRVRGQSNQHRAGCASTSRGTRASGGETTTSRGTSRRGRGRGRLLAEENSEERQAQHEEQILELINGLNEETVRRLAVELLRRQTAVFADLVNGELPNNVNTDTPGETGPPESSDSPDWCKCGLCVATPTQAENKCCTQVVQECITIDPLFHQIVLDGNILDVAMSMGDLGKATGE</sequence>
<protein>
    <recommendedName>
        <fullName evidence="2">P2X purinoreceptor 7 intracellular domain-containing protein</fullName>
    </recommendedName>
</protein>
<reference evidence="3" key="1">
    <citation type="submission" date="2020-04" db="EMBL/GenBank/DDBJ databases">
        <authorList>
            <person name="Alioto T."/>
            <person name="Alioto T."/>
            <person name="Gomez Garrido J."/>
        </authorList>
    </citation>
    <scope>NUCLEOTIDE SEQUENCE</scope>
    <source>
        <strain evidence="3">A484AB</strain>
    </source>
</reference>
<feature type="region of interest" description="Disordered" evidence="1">
    <location>
        <begin position="157"/>
        <end position="177"/>
    </location>
</feature>
<gene>
    <name evidence="3" type="ORF">PACLA_8A002551</name>
</gene>
<evidence type="ECO:0000313" key="4">
    <source>
        <dbReference type="Proteomes" id="UP001152795"/>
    </source>
</evidence>
<dbReference type="Proteomes" id="UP001152795">
    <property type="component" value="Unassembled WGS sequence"/>
</dbReference>
<dbReference type="EMBL" id="CACRXK020001925">
    <property type="protein sequence ID" value="CAB3991834.1"/>
    <property type="molecule type" value="Genomic_DNA"/>
</dbReference>
<keyword evidence="4" id="KW-1185">Reference proteome</keyword>
<feature type="compositionally biased region" description="Polar residues" evidence="1">
    <location>
        <begin position="157"/>
        <end position="176"/>
    </location>
</feature>
<comment type="caution">
    <text evidence="3">The sequence shown here is derived from an EMBL/GenBank/DDBJ whole genome shotgun (WGS) entry which is preliminary data.</text>
</comment>
<feature type="region of interest" description="Disordered" evidence="1">
    <location>
        <begin position="47"/>
        <end position="114"/>
    </location>
</feature>
<dbReference type="AlphaFoldDB" id="A0A6S7GEI9"/>